<dbReference type="AlphaFoldDB" id="A0A8J3LZJ3"/>
<dbReference type="EMBL" id="BONU01000013">
    <property type="protein sequence ID" value="GIG73935.1"/>
    <property type="molecule type" value="Genomic_DNA"/>
</dbReference>
<dbReference type="Proteomes" id="UP000653674">
    <property type="component" value="Unassembled WGS sequence"/>
</dbReference>
<sequence>MAVNHASVPSDPTQAAVSLFWTARADQLAALPDGGLAGGGARAAGHMNGIRDLVAKIFVDAGLPEDSITYEPFLPGYYRARKRWDMAIRYKGALVAALEFKSQVGSVGKNINNRFEEALGTATDTWAAQKKFDAFGEVPPWLGYVFVLQETQETEQSNRSIDALFMADQTFKGLSYNQRYQEMISRFVSDNVYQAGWFITTKSHDDGRVTYDEPLATATGKSFRVAVQGRVNYVRSVLG</sequence>
<evidence type="ECO:0000313" key="1">
    <source>
        <dbReference type="EMBL" id="GIG73935.1"/>
    </source>
</evidence>
<gene>
    <name evidence="1" type="ORF">Pfl04_23390</name>
</gene>
<protein>
    <submittedName>
        <fullName evidence="1">Type-2 restriction enzyme</fullName>
    </submittedName>
</protein>
<dbReference type="InterPro" id="IPR007636">
    <property type="entry name" value="Restrct_endonuc_II_XhoI"/>
</dbReference>
<dbReference type="Pfam" id="PF04555">
    <property type="entry name" value="XhoI"/>
    <property type="match status" value="1"/>
</dbReference>
<keyword evidence="2" id="KW-1185">Reference proteome</keyword>
<evidence type="ECO:0000313" key="2">
    <source>
        <dbReference type="Proteomes" id="UP000653674"/>
    </source>
</evidence>
<name>A0A8J3LZJ3_9ACTN</name>
<dbReference type="GO" id="GO:0009036">
    <property type="term" value="F:type II site-specific deoxyribonuclease activity"/>
    <property type="evidence" value="ECO:0007669"/>
    <property type="project" value="InterPro"/>
</dbReference>
<reference evidence="1" key="1">
    <citation type="submission" date="2021-01" db="EMBL/GenBank/DDBJ databases">
        <title>Whole genome shotgun sequence of Planosporangium flavigriseum NBRC 105377.</title>
        <authorList>
            <person name="Komaki H."/>
            <person name="Tamura T."/>
        </authorList>
    </citation>
    <scope>NUCLEOTIDE SEQUENCE</scope>
    <source>
        <strain evidence="1">NBRC 105377</strain>
    </source>
</reference>
<proteinExistence type="predicted"/>
<accession>A0A8J3LZJ3</accession>
<dbReference type="GO" id="GO:0009307">
    <property type="term" value="P:DNA restriction-modification system"/>
    <property type="evidence" value="ECO:0007669"/>
    <property type="project" value="InterPro"/>
</dbReference>
<comment type="caution">
    <text evidence="1">The sequence shown here is derived from an EMBL/GenBank/DDBJ whole genome shotgun (WGS) entry which is preliminary data.</text>
</comment>
<organism evidence="1 2">
    <name type="scientific">Planosporangium flavigriseum</name>
    <dbReference type="NCBI Taxonomy" id="373681"/>
    <lineage>
        <taxon>Bacteria</taxon>
        <taxon>Bacillati</taxon>
        <taxon>Actinomycetota</taxon>
        <taxon>Actinomycetes</taxon>
        <taxon>Micromonosporales</taxon>
        <taxon>Micromonosporaceae</taxon>
        <taxon>Planosporangium</taxon>
    </lineage>
</organism>
<dbReference type="GO" id="GO:0003677">
    <property type="term" value="F:DNA binding"/>
    <property type="evidence" value="ECO:0007669"/>
    <property type="project" value="InterPro"/>
</dbReference>